<dbReference type="RefSeq" id="WP_150650050.1">
    <property type="nucleotide sequence ID" value="NZ_CABVHJ010000004.1"/>
</dbReference>
<gene>
    <name evidence="1" type="ORF">PS655_01746</name>
</gene>
<dbReference type="EMBL" id="CABVHJ010000004">
    <property type="protein sequence ID" value="VVM69620.1"/>
    <property type="molecule type" value="Genomic_DNA"/>
</dbReference>
<sequence length="110" mass="12894">MNSKALQERAKREKQSPQTRFFTFEEMLQRIQIGDSFTDDSLVTSKSFISVDDKFRIEVTTGTKTYPSKELISWDDFLEFVEIGDLLDDYPIAYKGYFYNGGDRYFITVI</sequence>
<reference evidence="1 2" key="1">
    <citation type="submission" date="2019-09" db="EMBL/GenBank/DDBJ databases">
        <authorList>
            <person name="Chandra G."/>
            <person name="Truman W A."/>
        </authorList>
    </citation>
    <scope>NUCLEOTIDE SEQUENCE [LARGE SCALE GENOMIC DNA]</scope>
    <source>
        <strain evidence="1">PS655</strain>
    </source>
</reference>
<evidence type="ECO:0000313" key="2">
    <source>
        <dbReference type="Proteomes" id="UP000327167"/>
    </source>
</evidence>
<dbReference type="AlphaFoldDB" id="A0A5E6RNI1"/>
<protein>
    <submittedName>
        <fullName evidence="1">Uncharacterized protein</fullName>
    </submittedName>
</protein>
<accession>A0A5E6RNI1</accession>
<evidence type="ECO:0000313" key="1">
    <source>
        <dbReference type="EMBL" id="VVM69620.1"/>
    </source>
</evidence>
<proteinExistence type="predicted"/>
<name>A0A5E6RNI1_PSEFL</name>
<dbReference type="Proteomes" id="UP000327167">
    <property type="component" value="Unassembled WGS sequence"/>
</dbReference>
<organism evidence="1 2">
    <name type="scientific">Pseudomonas fluorescens</name>
    <dbReference type="NCBI Taxonomy" id="294"/>
    <lineage>
        <taxon>Bacteria</taxon>
        <taxon>Pseudomonadati</taxon>
        <taxon>Pseudomonadota</taxon>
        <taxon>Gammaproteobacteria</taxon>
        <taxon>Pseudomonadales</taxon>
        <taxon>Pseudomonadaceae</taxon>
        <taxon>Pseudomonas</taxon>
    </lineage>
</organism>